<dbReference type="PANTHER" id="PTHR19211">
    <property type="entry name" value="ATP-BINDING TRANSPORT PROTEIN-RELATED"/>
    <property type="match status" value="1"/>
</dbReference>
<dbReference type="PANTHER" id="PTHR19211:SF14">
    <property type="entry name" value="ATP-BINDING CASSETTE SUB-FAMILY F MEMBER 1"/>
    <property type="match status" value="1"/>
</dbReference>
<evidence type="ECO:0000256" key="2">
    <source>
        <dbReference type="ARBA" id="ARBA00022741"/>
    </source>
</evidence>
<evidence type="ECO:0000256" key="1">
    <source>
        <dbReference type="ARBA" id="ARBA00022737"/>
    </source>
</evidence>
<evidence type="ECO:0000259" key="5">
    <source>
        <dbReference type="PROSITE" id="PS50893"/>
    </source>
</evidence>
<dbReference type="SUPFAM" id="SSF52540">
    <property type="entry name" value="P-loop containing nucleoside triphosphate hydrolases"/>
    <property type="match status" value="2"/>
</dbReference>
<keyword evidence="7" id="KW-1185">Reference proteome</keyword>
<keyword evidence="1" id="KW-0677">Repeat</keyword>
<keyword evidence="2" id="KW-0547">Nucleotide-binding</keyword>
<dbReference type="GO" id="GO:0005524">
    <property type="term" value="F:ATP binding"/>
    <property type="evidence" value="ECO:0007669"/>
    <property type="project" value="UniProtKB-KW"/>
</dbReference>
<dbReference type="InterPro" id="IPR027417">
    <property type="entry name" value="P-loop_NTPase"/>
</dbReference>
<evidence type="ECO:0000256" key="3">
    <source>
        <dbReference type="ARBA" id="ARBA00022840"/>
    </source>
</evidence>
<gene>
    <name evidence="6" type="ORF">QTG54_008683</name>
</gene>
<dbReference type="InterPro" id="IPR017871">
    <property type="entry name" value="ABC_transporter-like_CS"/>
</dbReference>
<reference evidence="6" key="1">
    <citation type="submission" date="2023-06" db="EMBL/GenBank/DDBJ databases">
        <title>Survivors Of The Sea: Transcriptome response of Skeletonema marinoi to long-term dormancy.</title>
        <authorList>
            <person name="Pinder M.I.M."/>
            <person name="Kourtchenko O."/>
            <person name="Robertson E.K."/>
            <person name="Larsson T."/>
            <person name="Maumus F."/>
            <person name="Osuna-Cruz C.M."/>
            <person name="Vancaester E."/>
            <person name="Stenow R."/>
            <person name="Vandepoele K."/>
            <person name="Ploug H."/>
            <person name="Bruchert V."/>
            <person name="Godhe A."/>
            <person name="Topel M."/>
        </authorList>
    </citation>
    <scope>NUCLEOTIDE SEQUENCE</scope>
    <source>
        <strain evidence="6">R05AC</strain>
    </source>
</reference>
<dbReference type="EMBL" id="JATAAI010000015">
    <property type="protein sequence ID" value="KAK1740588.1"/>
    <property type="molecule type" value="Genomic_DNA"/>
</dbReference>
<comment type="caution">
    <text evidence="6">The sequence shown here is derived from an EMBL/GenBank/DDBJ whole genome shotgun (WGS) entry which is preliminary data.</text>
</comment>
<proteinExistence type="predicted"/>
<dbReference type="GO" id="GO:0016887">
    <property type="term" value="F:ATP hydrolysis activity"/>
    <property type="evidence" value="ECO:0007669"/>
    <property type="project" value="InterPro"/>
</dbReference>
<protein>
    <submittedName>
        <fullName evidence="6">ABC transporter</fullName>
    </submittedName>
</protein>
<dbReference type="Gene3D" id="3.40.50.300">
    <property type="entry name" value="P-loop containing nucleotide triphosphate hydrolases"/>
    <property type="match status" value="2"/>
</dbReference>
<dbReference type="Proteomes" id="UP001224775">
    <property type="component" value="Unassembled WGS sequence"/>
</dbReference>
<evidence type="ECO:0000313" key="7">
    <source>
        <dbReference type="Proteomes" id="UP001224775"/>
    </source>
</evidence>
<evidence type="ECO:0000256" key="4">
    <source>
        <dbReference type="SAM" id="Coils"/>
    </source>
</evidence>
<dbReference type="InterPro" id="IPR003439">
    <property type="entry name" value="ABC_transporter-like_ATP-bd"/>
</dbReference>
<dbReference type="SMART" id="SM00382">
    <property type="entry name" value="AAA"/>
    <property type="match status" value="2"/>
</dbReference>
<evidence type="ECO:0000313" key="6">
    <source>
        <dbReference type="EMBL" id="KAK1740588.1"/>
    </source>
</evidence>
<feature type="coiled-coil region" evidence="4">
    <location>
        <begin position="271"/>
        <end position="333"/>
    </location>
</feature>
<dbReference type="InterPro" id="IPR003593">
    <property type="entry name" value="AAA+_ATPase"/>
</dbReference>
<dbReference type="Pfam" id="PF00005">
    <property type="entry name" value="ABC_tran"/>
    <property type="match status" value="2"/>
</dbReference>
<dbReference type="AlphaFoldDB" id="A0AAD8Y6K5"/>
<accession>A0AAD8Y6K5</accession>
<keyword evidence="4" id="KW-0175">Coiled coil</keyword>
<sequence length="547" mass="60405">MFSLVSPRAVRPPNCLARACREARKWSGALSLAPSWERTTNTPTSYGRPPSFARAASSGTIASFKNLSFGHANTNLLENVDFSIEAGSKVTIMGQNGSGKSTIIKLLSKNLYPDEGQCIIGPGQTVACAQQTMPTASRDMTVKEFFTTQLNDESLLDHEIETKMAKALRDVVLEAPGDRIVKSFSGGQQARLLLAAALIQDPTILLMDEPTNNLDADGLYHLQSLIQMTDKTCVVISHDEDFLNAFTDQVLYLDMFSKKVETYWGDYWFVKEEIRKRIKKENAVNAQLKKKAQAKKDQANKFAGKGGGLRKVAKTMRGLAAEIEDQMQDVRREDYTLSEFTVPFSAPSGSPSGKMMRIEQVSAYNRSAKMSEPVDLGRGSRVQVTGPNGVGKTTFLEMIVDRSAPGVMIDDEADIGYYRQDFSNLDFDSTPLQCLEEVSSHRHTNEQIRKTAGRFFLGNRIMRQKVVTLSEGQKGLLSLACLCLQEPSILIMDEPTNHINFRHLPALAYAVNNFKGPVLLVSHDQHFVSSVGVNTTIDMGKVLNGKA</sequence>
<name>A0AAD8Y6K5_9STRA</name>
<feature type="domain" description="ABC transporter" evidence="5">
    <location>
        <begin position="62"/>
        <end position="280"/>
    </location>
</feature>
<dbReference type="InterPro" id="IPR050611">
    <property type="entry name" value="ABCF"/>
</dbReference>
<dbReference type="PROSITE" id="PS50893">
    <property type="entry name" value="ABC_TRANSPORTER_2"/>
    <property type="match status" value="1"/>
</dbReference>
<keyword evidence="3" id="KW-0067">ATP-binding</keyword>
<dbReference type="PROSITE" id="PS00211">
    <property type="entry name" value="ABC_TRANSPORTER_1"/>
    <property type="match status" value="1"/>
</dbReference>
<organism evidence="6 7">
    <name type="scientific">Skeletonema marinoi</name>
    <dbReference type="NCBI Taxonomy" id="267567"/>
    <lineage>
        <taxon>Eukaryota</taxon>
        <taxon>Sar</taxon>
        <taxon>Stramenopiles</taxon>
        <taxon>Ochrophyta</taxon>
        <taxon>Bacillariophyta</taxon>
        <taxon>Coscinodiscophyceae</taxon>
        <taxon>Thalassiosirophycidae</taxon>
        <taxon>Thalassiosirales</taxon>
        <taxon>Skeletonemataceae</taxon>
        <taxon>Skeletonema</taxon>
        <taxon>Skeletonema marinoi-dohrnii complex</taxon>
    </lineage>
</organism>